<reference evidence="3" key="1">
    <citation type="journal article" date="2019" name="Int. J. Syst. Evol. Microbiol.">
        <title>The Global Catalogue of Microorganisms (GCM) 10K type strain sequencing project: providing services to taxonomists for standard genome sequencing and annotation.</title>
        <authorList>
            <consortium name="The Broad Institute Genomics Platform"/>
            <consortium name="The Broad Institute Genome Sequencing Center for Infectious Disease"/>
            <person name="Wu L."/>
            <person name="Ma J."/>
        </authorList>
    </citation>
    <scope>NUCLEOTIDE SEQUENCE [LARGE SCALE GENOMIC DNA]</scope>
    <source>
        <strain evidence="3">NBRC 106593</strain>
    </source>
</reference>
<evidence type="ECO:0000313" key="2">
    <source>
        <dbReference type="EMBL" id="MFC6713899.1"/>
    </source>
</evidence>
<dbReference type="InterPro" id="IPR003615">
    <property type="entry name" value="HNH_nuc"/>
</dbReference>
<dbReference type="EMBL" id="JBHSWJ010000002">
    <property type="protein sequence ID" value="MFC6713899.1"/>
    <property type="molecule type" value="Genomic_DNA"/>
</dbReference>
<name>A0ABW2AT97_9MICO</name>
<protein>
    <submittedName>
        <fullName evidence="2">HNH endonuclease signature motif containing protein</fullName>
    </submittedName>
</protein>
<dbReference type="Gene3D" id="1.10.30.50">
    <property type="match status" value="1"/>
</dbReference>
<dbReference type="InterPro" id="IPR002711">
    <property type="entry name" value="HNH"/>
</dbReference>
<dbReference type="RefSeq" id="WP_377825420.1">
    <property type="nucleotide sequence ID" value="NZ_JBHSWJ010000002.1"/>
</dbReference>
<dbReference type="Proteomes" id="UP001596356">
    <property type="component" value="Unassembled WGS sequence"/>
</dbReference>
<proteinExistence type="predicted"/>
<keyword evidence="2" id="KW-0255">Endonuclease</keyword>
<dbReference type="GO" id="GO:0004519">
    <property type="term" value="F:endonuclease activity"/>
    <property type="evidence" value="ECO:0007669"/>
    <property type="project" value="UniProtKB-KW"/>
</dbReference>
<organism evidence="2 3">
    <name type="scientific">Branchiibius cervicis</name>
    <dbReference type="NCBI Taxonomy" id="908252"/>
    <lineage>
        <taxon>Bacteria</taxon>
        <taxon>Bacillati</taxon>
        <taxon>Actinomycetota</taxon>
        <taxon>Actinomycetes</taxon>
        <taxon>Micrococcales</taxon>
        <taxon>Dermacoccaceae</taxon>
        <taxon>Branchiibius</taxon>
    </lineage>
</organism>
<dbReference type="CDD" id="cd00085">
    <property type="entry name" value="HNHc"/>
    <property type="match status" value="1"/>
</dbReference>
<sequence>MRAPWCDLHHLIAWAKGGRTDLANCGLLCRRHHTLVHEQELTATVTAMGVRWNLRP</sequence>
<accession>A0ABW2AT97</accession>
<keyword evidence="3" id="KW-1185">Reference proteome</keyword>
<keyword evidence="2" id="KW-0540">Nuclease</keyword>
<evidence type="ECO:0000313" key="3">
    <source>
        <dbReference type="Proteomes" id="UP001596356"/>
    </source>
</evidence>
<feature type="domain" description="HNH" evidence="1">
    <location>
        <begin position="7"/>
        <end position="38"/>
    </location>
</feature>
<evidence type="ECO:0000259" key="1">
    <source>
        <dbReference type="Pfam" id="PF01844"/>
    </source>
</evidence>
<dbReference type="Pfam" id="PF01844">
    <property type="entry name" value="HNH"/>
    <property type="match status" value="1"/>
</dbReference>
<gene>
    <name evidence="2" type="ORF">ACFQBT_08720</name>
</gene>
<keyword evidence="2" id="KW-0378">Hydrolase</keyword>
<comment type="caution">
    <text evidence="2">The sequence shown here is derived from an EMBL/GenBank/DDBJ whole genome shotgun (WGS) entry which is preliminary data.</text>
</comment>